<comment type="caution">
    <text evidence="2">The sequence shown here is derived from an EMBL/GenBank/DDBJ whole genome shotgun (WGS) entry which is preliminary data.</text>
</comment>
<protein>
    <submittedName>
        <fullName evidence="2">Uncharacterized protein</fullName>
    </submittedName>
</protein>
<keyword evidence="3" id="KW-1185">Reference proteome</keyword>
<reference evidence="2" key="1">
    <citation type="submission" date="2024-03" db="EMBL/GenBank/DDBJ databases">
        <title>WGS assembly of Saponaria officinalis var. Norfolk2.</title>
        <authorList>
            <person name="Jenkins J."/>
            <person name="Shu S."/>
            <person name="Grimwood J."/>
            <person name="Barry K."/>
            <person name="Goodstein D."/>
            <person name="Schmutz J."/>
            <person name="Leebens-Mack J."/>
            <person name="Osbourn A."/>
        </authorList>
    </citation>
    <scope>NUCLEOTIDE SEQUENCE [LARGE SCALE GENOMIC DNA]</scope>
    <source>
        <strain evidence="2">JIC</strain>
    </source>
</reference>
<accession>A0AAW1HLJ7</accession>
<gene>
    <name evidence="2" type="ORF">RND81_11G090400</name>
</gene>
<dbReference type="AlphaFoldDB" id="A0AAW1HLJ7"/>
<evidence type="ECO:0000313" key="3">
    <source>
        <dbReference type="Proteomes" id="UP001443914"/>
    </source>
</evidence>
<dbReference type="EMBL" id="JBDFQZ010000011">
    <property type="protein sequence ID" value="KAK9676639.1"/>
    <property type="molecule type" value="Genomic_DNA"/>
</dbReference>
<feature type="region of interest" description="Disordered" evidence="1">
    <location>
        <begin position="1"/>
        <end position="23"/>
    </location>
</feature>
<evidence type="ECO:0000256" key="1">
    <source>
        <dbReference type="SAM" id="MobiDB-lite"/>
    </source>
</evidence>
<organism evidence="2 3">
    <name type="scientific">Saponaria officinalis</name>
    <name type="common">Common soapwort</name>
    <name type="synonym">Lychnis saponaria</name>
    <dbReference type="NCBI Taxonomy" id="3572"/>
    <lineage>
        <taxon>Eukaryota</taxon>
        <taxon>Viridiplantae</taxon>
        <taxon>Streptophyta</taxon>
        <taxon>Embryophyta</taxon>
        <taxon>Tracheophyta</taxon>
        <taxon>Spermatophyta</taxon>
        <taxon>Magnoliopsida</taxon>
        <taxon>eudicotyledons</taxon>
        <taxon>Gunneridae</taxon>
        <taxon>Pentapetalae</taxon>
        <taxon>Caryophyllales</taxon>
        <taxon>Caryophyllaceae</taxon>
        <taxon>Caryophylleae</taxon>
        <taxon>Saponaria</taxon>
    </lineage>
</organism>
<proteinExistence type="predicted"/>
<sequence length="124" mass="14457">MCFNLSKHNTQEAEGPHAWKRTSPIMTRSVAQNIAKSKPRKNRRKREQTVLPKLYEIPGTSGGHYTDLTPEEYIACQKEHENFMLTAYLEKDPDYDKRQADDLSRQFFLNIQASRKEVNSSCCY</sequence>
<dbReference type="Proteomes" id="UP001443914">
    <property type="component" value="Unassembled WGS sequence"/>
</dbReference>
<evidence type="ECO:0000313" key="2">
    <source>
        <dbReference type="EMBL" id="KAK9676639.1"/>
    </source>
</evidence>
<name>A0AAW1HLJ7_SAPOF</name>